<dbReference type="AlphaFoldDB" id="A0ABD6PZN8"/>
<reference evidence="2" key="1">
    <citation type="submission" date="2016-08" db="EMBL/GenBank/DDBJ databases">
        <title>Population biology and virulence potential of Burkholderia ubonensis.</title>
        <authorList>
            <person name="Price E.P."/>
            <person name="Currie B.J."/>
            <person name="Wagner D.M."/>
        </authorList>
    </citation>
    <scope>NUCLEOTIDE SEQUENCE [LARGE SCALE GENOMIC DNA]</scope>
    <source>
        <strain evidence="2">MSMB0103</strain>
    </source>
</reference>
<dbReference type="Proteomes" id="UP000183667">
    <property type="component" value="Unassembled WGS sequence"/>
</dbReference>
<dbReference type="EMBL" id="MEAU01000034">
    <property type="protein sequence ID" value="OJA44237.1"/>
    <property type="molecule type" value="Genomic_DNA"/>
</dbReference>
<evidence type="ECO:0000313" key="2">
    <source>
        <dbReference type="Proteomes" id="UP000183667"/>
    </source>
</evidence>
<proteinExistence type="predicted"/>
<gene>
    <name evidence="1" type="ORF">BGV66_22855</name>
</gene>
<accession>A0ABD6PZN8</accession>
<comment type="caution">
    <text evidence="1">The sequence shown here is derived from an EMBL/GenBank/DDBJ whole genome shotgun (WGS) entry which is preliminary data.</text>
</comment>
<organism evidence="1 2">
    <name type="scientific">Burkholderia ubonensis</name>
    <dbReference type="NCBI Taxonomy" id="101571"/>
    <lineage>
        <taxon>Bacteria</taxon>
        <taxon>Pseudomonadati</taxon>
        <taxon>Pseudomonadota</taxon>
        <taxon>Betaproteobacteria</taxon>
        <taxon>Burkholderiales</taxon>
        <taxon>Burkholderiaceae</taxon>
        <taxon>Burkholderia</taxon>
        <taxon>Burkholderia cepacia complex</taxon>
    </lineage>
</organism>
<name>A0ABD6PZN8_9BURK</name>
<evidence type="ECO:0000313" key="1">
    <source>
        <dbReference type="EMBL" id="OJA44237.1"/>
    </source>
</evidence>
<protein>
    <submittedName>
        <fullName evidence="1">Uncharacterized protein</fullName>
    </submittedName>
</protein>
<sequence>MLKGLDKLTRQFDEASRAFKSLDGEIATVRVVPGDEASVQAAIREMEAAIDQKAAPYLGNPPVDPVVKQLKVKYREHIIKRSQGQA</sequence>